<feature type="domain" description="Phospholipase/carboxylesterase/thioesterase" evidence="3">
    <location>
        <begin position="19"/>
        <end position="218"/>
    </location>
</feature>
<dbReference type="InterPro" id="IPR003140">
    <property type="entry name" value="PLipase/COase/thioEstase"/>
</dbReference>
<reference evidence="4" key="2">
    <citation type="submission" date="2020-09" db="EMBL/GenBank/DDBJ databases">
        <authorList>
            <person name="Sun Q."/>
            <person name="Zhou Y."/>
        </authorList>
    </citation>
    <scope>NUCLEOTIDE SEQUENCE</scope>
    <source>
        <strain evidence="4">CGMCC 4.7308</strain>
    </source>
</reference>
<evidence type="ECO:0000256" key="1">
    <source>
        <dbReference type="ARBA" id="ARBA00006499"/>
    </source>
</evidence>
<evidence type="ECO:0000313" key="4">
    <source>
        <dbReference type="EMBL" id="GGM14240.1"/>
    </source>
</evidence>
<reference evidence="4" key="1">
    <citation type="journal article" date="2014" name="Int. J. Syst. Evol. Microbiol.">
        <title>Complete genome sequence of Corynebacterium casei LMG S-19264T (=DSM 44701T), isolated from a smear-ripened cheese.</title>
        <authorList>
            <consortium name="US DOE Joint Genome Institute (JGI-PGF)"/>
            <person name="Walter F."/>
            <person name="Albersmeier A."/>
            <person name="Kalinowski J."/>
            <person name="Ruckert C."/>
        </authorList>
    </citation>
    <scope>NUCLEOTIDE SEQUENCE</scope>
    <source>
        <strain evidence="4">CGMCC 4.7308</strain>
    </source>
</reference>
<dbReference type="EMBL" id="BMNA01000012">
    <property type="protein sequence ID" value="GGM14240.1"/>
    <property type="molecule type" value="Genomic_DNA"/>
</dbReference>
<keyword evidence="2" id="KW-0378">Hydrolase</keyword>
<evidence type="ECO:0000259" key="3">
    <source>
        <dbReference type="Pfam" id="PF02230"/>
    </source>
</evidence>
<dbReference type="Pfam" id="PF02230">
    <property type="entry name" value="Abhydrolase_2"/>
    <property type="match status" value="1"/>
</dbReference>
<keyword evidence="5" id="KW-1185">Reference proteome</keyword>
<accession>A0A917WM22</accession>
<name>A0A917WM22_9ACTN</name>
<protein>
    <submittedName>
        <fullName evidence="4">Phospholipase/carboxylesterase</fullName>
    </submittedName>
</protein>
<dbReference type="AlphaFoldDB" id="A0A917WM22"/>
<evidence type="ECO:0000313" key="5">
    <source>
        <dbReference type="Proteomes" id="UP000655208"/>
    </source>
</evidence>
<comment type="caution">
    <text evidence="4">The sequence shown here is derived from an EMBL/GenBank/DDBJ whole genome shotgun (WGS) entry which is preliminary data.</text>
</comment>
<dbReference type="GO" id="GO:0016787">
    <property type="term" value="F:hydrolase activity"/>
    <property type="evidence" value="ECO:0007669"/>
    <property type="project" value="UniProtKB-KW"/>
</dbReference>
<dbReference type="RefSeq" id="WP_188944281.1">
    <property type="nucleotide sequence ID" value="NZ_BMNA01000012.1"/>
</dbReference>
<dbReference type="InterPro" id="IPR050565">
    <property type="entry name" value="LYPA1-2/EST-like"/>
</dbReference>
<dbReference type="SUPFAM" id="SSF53474">
    <property type="entry name" value="alpha/beta-Hydrolases"/>
    <property type="match status" value="1"/>
</dbReference>
<gene>
    <name evidence="4" type="ORF">GCM10011594_37840</name>
</gene>
<organism evidence="4 5">
    <name type="scientific">Nakamurella endophytica</name>
    <dbReference type="NCBI Taxonomy" id="1748367"/>
    <lineage>
        <taxon>Bacteria</taxon>
        <taxon>Bacillati</taxon>
        <taxon>Actinomycetota</taxon>
        <taxon>Actinomycetes</taxon>
        <taxon>Nakamurellales</taxon>
        <taxon>Nakamurellaceae</taxon>
        <taxon>Nakamurella</taxon>
    </lineage>
</organism>
<proteinExistence type="inferred from homology"/>
<dbReference type="Gene3D" id="3.40.50.1820">
    <property type="entry name" value="alpha/beta hydrolase"/>
    <property type="match status" value="1"/>
</dbReference>
<comment type="similarity">
    <text evidence="1">Belongs to the AB hydrolase superfamily. AB hydrolase 2 family.</text>
</comment>
<evidence type="ECO:0000256" key="2">
    <source>
        <dbReference type="ARBA" id="ARBA00022801"/>
    </source>
</evidence>
<dbReference type="Proteomes" id="UP000655208">
    <property type="component" value="Unassembled WGS sequence"/>
</dbReference>
<dbReference type="PANTHER" id="PTHR10655">
    <property type="entry name" value="LYSOPHOSPHOLIPASE-RELATED"/>
    <property type="match status" value="1"/>
</dbReference>
<dbReference type="PANTHER" id="PTHR10655:SF17">
    <property type="entry name" value="LYSOPHOSPHOLIPASE-LIKE PROTEIN 1"/>
    <property type="match status" value="1"/>
</dbReference>
<sequence>MAWEGEPVAEVRWLGTPRPDDADAPTLVLLHGYGANERDLVGALPAVQAFLPGVDARVVAVRGFFGVPWRASGYSWFPGDVRVQPPPEMIAATADRLADVVAQHTDRAVWLGFSQGMCAAITVLRRRPELVRALVALSGFSFDAPQPADALLAREAAAGRGVPAFYGRDPADPAIPGFASAWALRFLREHTAVQERTYPGVGHGLSLPEIADVVAFLAPFLRTAGGRDAAAAG</sequence>
<dbReference type="InterPro" id="IPR029058">
    <property type="entry name" value="AB_hydrolase_fold"/>
</dbReference>